<dbReference type="FunFam" id="3.40.50.10490:FF:000002">
    <property type="entry name" value="Glutamine--fructose-6-phosphate aminotransferase [isomerizing]"/>
    <property type="match status" value="1"/>
</dbReference>
<keyword evidence="7 10" id="KW-0808">Transferase</keyword>
<dbReference type="NCBIfam" id="NF001484">
    <property type="entry name" value="PRK00331.1"/>
    <property type="match status" value="1"/>
</dbReference>
<protein>
    <recommendedName>
        <fullName evidence="4 10">Glutamine--fructose-6-phosphate aminotransferase [isomerizing]</fullName>
        <ecNumber evidence="3 10">2.6.1.16</ecNumber>
    </recommendedName>
    <alternativeName>
        <fullName evidence="10">D-fructose-6-phosphate amidotransferase</fullName>
    </alternativeName>
    <alternativeName>
        <fullName evidence="10">GFAT</fullName>
    </alternativeName>
    <alternativeName>
        <fullName evidence="10">Glucosamine-6-phosphate synthase</fullName>
    </alternativeName>
    <alternativeName>
        <fullName evidence="10">Hexosephosphate aminotransferase</fullName>
    </alternativeName>
    <alternativeName>
        <fullName evidence="10">L-glutamine--D-fructose-6-phosphate amidotransferase</fullName>
    </alternativeName>
</protein>
<keyword evidence="9" id="KW-0315">Glutamine amidotransferase</keyword>
<dbReference type="FunFam" id="3.60.20.10:FF:000006">
    <property type="entry name" value="Glutamine--fructose-6-phosphate aminotransferase [isomerizing]"/>
    <property type="match status" value="1"/>
</dbReference>
<proteinExistence type="inferred from homology"/>
<comment type="catalytic activity">
    <reaction evidence="1 10">
        <text>D-fructose 6-phosphate + L-glutamine = D-glucosamine 6-phosphate + L-glutamate</text>
        <dbReference type="Rhea" id="RHEA:13237"/>
        <dbReference type="ChEBI" id="CHEBI:29985"/>
        <dbReference type="ChEBI" id="CHEBI:58359"/>
        <dbReference type="ChEBI" id="CHEBI:58725"/>
        <dbReference type="ChEBI" id="CHEBI:61527"/>
        <dbReference type="EC" id="2.6.1.16"/>
    </reaction>
</comment>
<dbReference type="PROSITE" id="PS51464">
    <property type="entry name" value="SIS"/>
    <property type="match status" value="2"/>
</dbReference>
<feature type="active site" description="For Fru-6P isomerization activity" evidence="10">
    <location>
        <position position="605"/>
    </location>
</feature>
<dbReference type="InterPro" id="IPR047084">
    <property type="entry name" value="GFAT_N"/>
</dbReference>
<feature type="domain" description="SIS" evidence="12">
    <location>
        <begin position="458"/>
        <end position="600"/>
    </location>
</feature>
<evidence type="ECO:0000259" key="12">
    <source>
        <dbReference type="PROSITE" id="PS51464"/>
    </source>
</evidence>
<dbReference type="SUPFAM" id="SSF56235">
    <property type="entry name" value="N-terminal nucleophile aminohydrolases (Ntn hydrolases)"/>
    <property type="match status" value="1"/>
</dbReference>
<feature type="active site" description="Nucleophile; for GATase activity" evidence="10">
    <location>
        <position position="2"/>
    </location>
</feature>
<feature type="initiator methionine" description="Removed" evidence="10">
    <location>
        <position position="1"/>
    </location>
</feature>
<dbReference type="GO" id="GO:0005829">
    <property type="term" value="C:cytosol"/>
    <property type="evidence" value="ECO:0007669"/>
    <property type="project" value="TreeGrafter"/>
</dbReference>
<dbReference type="Pfam" id="PF13522">
    <property type="entry name" value="GATase_6"/>
    <property type="match status" value="1"/>
</dbReference>
<comment type="subcellular location">
    <subcellularLocation>
        <location evidence="2 10">Cytoplasm</location>
    </subcellularLocation>
</comment>
<dbReference type="InterPro" id="IPR005855">
    <property type="entry name" value="GFAT"/>
</dbReference>
<comment type="caution">
    <text evidence="13">The sequence shown here is derived from an EMBL/GenBank/DDBJ whole genome shotgun (WGS) entry which is preliminary data.</text>
</comment>
<evidence type="ECO:0000259" key="11">
    <source>
        <dbReference type="PROSITE" id="PS51278"/>
    </source>
</evidence>
<dbReference type="EMBL" id="MOXJ01000046">
    <property type="protein sequence ID" value="PDO09324.1"/>
    <property type="molecule type" value="Genomic_DNA"/>
</dbReference>
<keyword evidence="8" id="KW-0677">Repeat</keyword>
<gene>
    <name evidence="10" type="primary">glmS</name>
    <name evidence="13" type="ORF">BLM47_13130</name>
</gene>
<dbReference type="PANTHER" id="PTHR10937">
    <property type="entry name" value="GLUCOSAMINE--FRUCTOSE-6-PHOSPHATE AMINOTRANSFERASE, ISOMERIZING"/>
    <property type="match status" value="1"/>
</dbReference>
<evidence type="ECO:0000313" key="13">
    <source>
        <dbReference type="EMBL" id="PDO09324.1"/>
    </source>
</evidence>
<dbReference type="Proteomes" id="UP000243688">
    <property type="component" value="Unassembled WGS sequence"/>
</dbReference>
<evidence type="ECO:0000256" key="2">
    <source>
        <dbReference type="ARBA" id="ARBA00004496"/>
    </source>
</evidence>
<dbReference type="GO" id="GO:0005975">
    <property type="term" value="P:carbohydrate metabolic process"/>
    <property type="evidence" value="ECO:0007669"/>
    <property type="project" value="UniProtKB-UniRule"/>
</dbReference>
<dbReference type="Pfam" id="PF01380">
    <property type="entry name" value="SIS"/>
    <property type="match status" value="2"/>
</dbReference>
<dbReference type="InterPro" id="IPR001347">
    <property type="entry name" value="SIS_dom"/>
</dbReference>
<evidence type="ECO:0000256" key="7">
    <source>
        <dbReference type="ARBA" id="ARBA00022679"/>
    </source>
</evidence>
<dbReference type="GO" id="GO:0006002">
    <property type="term" value="P:fructose 6-phosphate metabolic process"/>
    <property type="evidence" value="ECO:0007669"/>
    <property type="project" value="TreeGrafter"/>
</dbReference>
<evidence type="ECO:0000256" key="5">
    <source>
        <dbReference type="ARBA" id="ARBA00022490"/>
    </source>
</evidence>
<dbReference type="InterPro" id="IPR046348">
    <property type="entry name" value="SIS_dom_sf"/>
</dbReference>
<dbReference type="GO" id="GO:0004360">
    <property type="term" value="F:glutamine-fructose-6-phosphate transaminase (isomerizing) activity"/>
    <property type="evidence" value="ECO:0007669"/>
    <property type="project" value="UniProtKB-UniRule"/>
</dbReference>
<dbReference type="GO" id="GO:0046349">
    <property type="term" value="P:amino sugar biosynthetic process"/>
    <property type="evidence" value="ECO:0007669"/>
    <property type="project" value="UniProtKB-ARBA"/>
</dbReference>
<dbReference type="NCBIfam" id="TIGR01135">
    <property type="entry name" value="glmS"/>
    <property type="match status" value="1"/>
</dbReference>
<dbReference type="InterPro" id="IPR017932">
    <property type="entry name" value="GATase_2_dom"/>
</dbReference>
<dbReference type="InterPro" id="IPR035490">
    <property type="entry name" value="GlmS/FrlB_SIS"/>
</dbReference>
<dbReference type="CDD" id="cd05009">
    <property type="entry name" value="SIS_GlmS_GlmD_2"/>
    <property type="match status" value="1"/>
</dbReference>
<evidence type="ECO:0000256" key="8">
    <source>
        <dbReference type="ARBA" id="ARBA00022737"/>
    </source>
</evidence>
<feature type="domain" description="SIS" evidence="12">
    <location>
        <begin position="285"/>
        <end position="425"/>
    </location>
</feature>
<dbReference type="HAMAP" id="MF_00164">
    <property type="entry name" value="GlmS"/>
    <property type="match status" value="1"/>
</dbReference>
<feature type="domain" description="Glutamine amidotransferase type-2" evidence="11">
    <location>
        <begin position="2"/>
        <end position="217"/>
    </location>
</feature>
<evidence type="ECO:0000256" key="9">
    <source>
        <dbReference type="ARBA" id="ARBA00022962"/>
    </source>
</evidence>
<keyword evidence="6 10" id="KW-0032">Aminotransferase</keyword>
<dbReference type="CDD" id="cd00714">
    <property type="entry name" value="GFAT"/>
    <property type="match status" value="1"/>
</dbReference>
<sequence>MCGIVGYIGNRNSQEILLDGLRRLEYRGYDSAGVAICTPSGLVVRKAKGRLSVLESKLRESPVFGTVGIGHTRWATHGKPSDENSHPHTDGAHKISVVHNGIIENYLELKEELEAKGYRFVSETDTEVVSHLIADLYEGDIVEAVRKAVSRMRGAYALGVLTEYEPDKLVAVRLSSPLIIGVGEGENFLGSDIPAVLQHTRNVYILNDGEMAVLTRGGVELMTIEGNFISRETFRVDWDLATAEKGGFDHFMLKEIHEQPKAYRDTMTGRVDFDTGRVTLRDLKWSDDFVRSIRRIHIVACGTAYHAGVVGKYALERWTRIPVEVDIASEYRYRSPIVGPDTLVVAVSQSGETADTLAALREAKRYGARVLAITNVIGSSVAREADDVIPTWAGPEIAVASTKAYTTQLIAFYLLGLYLARTLGTLDEAAVRRYVGAMRLLPEQAEFLLTRSDDVKRLAEEIASRDDLFFIGRGVDYAVAMEGSLKLKEISYIHSEAYAAGELKHGTLALIEDGVPVVALATQDALYEKTVSNIKEVTARGGRVIGLTFADRADDLARSAHRVFAIPRTEDLLAPALSVVPLQLLAYYAAVIRGNDVDKPRNLAKSVTVE</sequence>
<dbReference type="FunFam" id="3.40.50.10490:FF:000001">
    <property type="entry name" value="Glutamine--fructose-6-phosphate aminotransferase [isomerizing]"/>
    <property type="match status" value="1"/>
</dbReference>
<dbReference type="GO" id="GO:0006047">
    <property type="term" value="P:UDP-N-acetylglucosamine metabolic process"/>
    <property type="evidence" value="ECO:0007669"/>
    <property type="project" value="TreeGrafter"/>
</dbReference>
<evidence type="ECO:0000256" key="10">
    <source>
        <dbReference type="HAMAP-Rule" id="MF_00164"/>
    </source>
</evidence>
<dbReference type="GO" id="GO:0006487">
    <property type="term" value="P:protein N-linked glycosylation"/>
    <property type="evidence" value="ECO:0007669"/>
    <property type="project" value="TreeGrafter"/>
</dbReference>
<name>A0A2A6DX36_9BACL</name>
<dbReference type="CDD" id="cd05008">
    <property type="entry name" value="SIS_GlmS_GlmD_1"/>
    <property type="match status" value="1"/>
</dbReference>
<dbReference type="SUPFAM" id="SSF53697">
    <property type="entry name" value="SIS domain"/>
    <property type="match status" value="1"/>
</dbReference>
<accession>A0A2A6DX36</accession>
<evidence type="ECO:0000313" key="14">
    <source>
        <dbReference type="Proteomes" id="UP000243688"/>
    </source>
</evidence>
<dbReference type="InterPro" id="IPR035466">
    <property type="entry name" value="GlmS/AgaS_SIS"/>
</dbReference>
<evidence type="ECO:0000256" key="1">
    <source>
        <dbReference type="ARBA" id="ARBA00001031"/>
    </source>
</evidence>
<dbReference type="EC" id="2.6.1.16" evidence="3 10"/>
<dbReference type="Gene3D" id="3.60.20.10">
    <property type="entry name" value="Glutamine Phosphoribosylpyrophosphate, subunit 1, domain 1"/>
    <property type="match status" value="1"/>
</dbReference>
<reference evidence="13 14" key="1">
    <citation type="submission" date="2016-12" db="EMBL/GenBank/DDBJ databases">
        <title>Candidatus Reconcilibacillus cellulovorans genome.</title>
        <authorList>
            <person name="Kolinko S."/>
            <person name="Wu Y.-W."/>
            <person name="Tachea F."/>
            <person name="Denzel E."/>
            <person name="Hiras J."/>
            <person name="Baecker N."/>
            <person name="Chan L.J."/>
            <person name="Eichorst S.A."/>
            <person name="Frey D."/>
            <person name="Adams P.D."/>
            <person name="Pray T."/>
            <person name="Tanjore D."/>
            <person name="Petzold C.J."/>
            <person name="Gladden J.M."/>
            <person name="Simmons B.A."/>
            <person name="Singer S.W."/>
        </authorList>
    </citation>
    <scope>NUCLEOTIDE SEQUENCE [LARGE SCALE GENOMIC DNA]</scope>
    <source>
        <strain evidence="13">JTherm</strain>
    </source>
</reference>
<dbReference type="InterPro" id="IPR029055">
    <property type="entry name" value="Ntn_hydrolases_N"/>
</dbReference>
<dbReference type="AlphaFoldDB" id="A0A2A6DX36"/>
<dbReference type="Gene3D" id="3.40.50.10490">
    <property type="entry name" value="Glucose-6-phosphate isomerase like protein, domain 1"/>
    <property type="match status" value="2"/>
</dbReference>
<dbReference type="GO" id="GO:0097367">
    <property type="term" value="F:carbohydrate derivative binding"/>
    <property type="evidence" value="ECO:0007669"/>
    <property type="project" value="InterPro"/>
</dbReference>
<dbReference type="PANTHER" id="PTHR10937:SF0">
    <property type="entry name" value="GLUTAMINE--FRUCTOSE-6-PHOSPHATE TRANSAMINASE (ISOMERIZING)"/>
    <property type="match status" value="1"/>
</dbReference>
<evidence type="ECO:0000256" key="6">
    <source>
        <dbReference type="ARBA" id="ARBA00022576"/>
    </source>
</evidence>
<dbReference type="PROSITE" id="PS51278">
    <property type="entry name" value="GATASE_TYPE_2"/>
    <property type="match status" value="1"/>
</dbReference>
<evidence type="ECO:0000256" key="3">
    <source>
        <dbReference type="ARBA" id="ARBA00012916"/>
    </source>
</evidence>
<organism evidence="13 14">
    <name type="scientific">Candidatus Reconcilbacillus cellulovorans</name>
    <dbReference type="NCBI Taxonomy" id="1906605"/>
    <lineage>
        <taxon>Bacteria</taxon>
        <taxon>Bacillati</taxon>
        <taxon>Bacillota</taxon>
        <taxon>Bacilli</taxon>
        <taxon>Bacillales</taxon>
        <taxon>Paenibacillaceae</taxon>
        <taxon>Candidatus Reconcilbacillus</taxon>
    </lineage>
</organism>
<comment type="function">
    <text evidence="10">Catalyzes the first step in hexosamine metabolism, converting fructose-6P into glucosamine-6P using glutamine as a nitrogen source.</text>
</comment>
<comment type="subunit">
    <text evidence="10">Homodimer.</text>
</comment>
<evidence type="ECO:0000256" key="4">
    <source>
        <dbReference type="ARBA" id="ARBA00016090"/>
    </source>
</evidence>
<keyword evidence="5 10" id="KW-0963">Cytoplasm</keyword>